<organism evidence="10 11">
    <name type="scientific">Rhipicephalus microplus</name>
    <name type="common">Cattle tick</name>
    <name type="synonym">Boophilus microplus</name>
    <dbReference type="NCBI Taxonomy" id="6941"/>
    <lineage>
        <taxon>Eukaryota</taxon>
        <taxon>Metazoa</taxon>
        <taxon>Ecdysozoa</taxon>
        <taxon>Arthropoda</taxon>
        <taxon>Chelicerata</taxon>
        <taxon>Arachnida</taxon>
        <taxon>Acari</taxon>
        <taxon>Parasitiformes</taxon>
        <taxon>Ixodida</taxon>
        <taxon>Ixodoidea</taxon>
        <taxon>Ixodidae</taxon>
        <taxon>Rhipicephalinae</taxon>
        <taxon>Rhipicephalus</taxon>
        <taxon>Boophilus</taxon>
    </lineage>
</organism>
<dbReference type="OrthoDB" id="6515615at2759"/>
<reference evidence="10" key="2">
    <citation type="submission" date="2021-09" db="EMBL/GenBank/DDBJ databases">
        <authorList>
            <person name="Jia N."/>
            <person name="Wang J."/>
            <person name="Shi W."/>
            <person name="Du L."/>
            <person name="Sun Y."/>
            <person name="Zhan W."/>
            <person name="Jiang J."/>
            <person name="Wang Q."/>
            <person name="Zhang B."/>
            <person name="Ji P."/>
            <person name="Sakyi L.B."/>
            <person name="Cui X."/>
            <person name="Yuan T."/>
            <person name="Jiang B."/>
            <person name="Yang W."/>
            <person name="Lam T.T.-Y."/>
            <person name="Chang Q."/>
            <person name="Ding S."/>
            <person name="Wang X."/>
            <person name="Zhu J."/>
            <person name="Ruan X."/>
            <person name="Zhao L."/>
            <person name="Wei J."/>
            <person name="Que T."/>
            <person name="Du C."/>
            <person name="Cheng J."/>
            <person name="Dai P."/>
            <person name="Han X."/>
            <person name="Huang E."/>
            <person name="Gao Y."/>
            <person name="Liu J."/>
            <person name="Shao H."/>
            <person name="Ye R."/>
            <person name="Li L."/>
            <person name="Wei W."/>
            <person name="Wang X."/>
            <person name="Wang C."/>
            <person name="Huo Q."/>
            <person name="Li W."/>
            <person name="Guo W."/>
            <person name="Chen H."/>
            <person name="Chen S."/>
            <person name="Zhou L."/>
            <person name="Zhou L."/>
            <person name="Ni X."/>
            <person name="Tian J."/>
            <person name="Zhou Y."/>
            <person name="Sheng Y."/>
            <person name="Liu T."/>
            <person name="Pan Y."/>
            <person name="Xia L."/>
            <person name="Li J."/>
            <person name="Zhao F."/>
            <person name="Cao W."/>
        </authorList>
    </citation>
    <scope>NUCLEOTIDE SEQUENCE</scope>
    <source>
        <strain evidence="10">Rmic-2018</strain>
        <tissue evidence="10">Larvae</tissue>
    </source>
</reference>
<evidence type="ECO:0000256" key="4">
    <source>
        <dbReference type="ARBA" id="ARBA00022771"/>
    </source>
</evidence>
<dbReference type="InterPro" id="IPR036236">
    <property type="entry name" value="Znf_C2H2_sf"/>
</dbReference>
<keyword evidence="3" id="KW-0677">Repeat</keyword>
<dbReference type="GO" id="GO:0010468">
    <property type="term" value="P:regulation of gene expression"/>
    <property type="evidence" value="ECO:0007669"/>
    <property type="project" value="TreeGrafter"/>
</dbReference>
<dbReference type="GO" id="GO:0005634">
    <property type="term" value="C:nucleus"/>
    <property type="evidence" value="ECO:0007669"/>
    <property type="project" value="UniProtKB-SubCell"/>
</dbReference>
<feature type="compositionally biased region" description="Low complexity" evidence="8">
    <location>
        <begin position="13"/>
        <end position="29"/>
    </location>
</feature>
<feature type="compositionally biased region" description="Acidic residues" evidence="8">
    <location>
        <begin position="1"/>
        <end position="12"/>
    </location>
</feature>
<keyword evidence="5" id="KW-0862">Zinc</keyword>
<dbReference type="PROSITE" id="PS00028">
    <property type="entry name" value="ZINC_FINGER_C2H2_1"/>
    <property type="match status" value="3"/>
</dbReference>
<evidence type="ECO:0000313" key="10">
    <source>
        <dbReference type="EMBL" id="KAH8029812.1"/>
    </source>
</evidence>
<evidence type="ECO:0000256" key="5">
    <source>
        <dbReference type="ARBA" id="ARBA00022833"/>
    </source>
</evidence>
<feature type="region of interest" description="Disordered" evidence="8">
    <location>
        <begin position="1"/>
        <end position="36"/>
    </location>
</feature>
<dbReference type="InterPro" id="IPR013087">
    <property type="entry name" value="Znf_C2H2_type"/>
</dbReference>
<dbReference type="PROSITE" id="PS50157">
    <property type="entry name" value="ZINC_FINGER_C2H2_2"/>
    <property type="match status" value="3"/>
</dbReference>
<name>A0A9J6E668_RHIMP</name>
<keyword evidence="2" id="KW-0479">Metal-binding</keyword>
<sequence length="130" mass="14748">MTDCDVWPEESAELPAASELSDSSEHSASVGTQPCPPVADSSFVDIDARPHKCPHCDKGFVKAWGLQKHCRVHTKERPYKCRYCPKSFSERKFLNIHEHRHTGGKPYLCLGCCMAFTCESTFTKHMQQHH</sequence>
<accession>A0A9J6E668</accession>
<reference evidence="10" key="1">
    <citation type="journal article" date="2020" name="Cell">
        <title>Large-Scale Comparative Analyses of Tick Genomes Elucidate Their Genetic Diversity and Vector Capacities.</title>
        <authorList>
            <consortium name="Tick Genome and Microbiome Consortium (TIGMIC)"/>
            <person name="Jia N."/>
            <person name="Wang J."/>
            <person name="Shi W."/>
            <person name="Du L."/>
            <person name="Sun Y."/>
            <person name="Zhan W."/>
            <person name="Jiang J.F."/>
            <person name="Wang Q."/>
            <person name="Zhang B."/>
            <person name="Ji P."/>
            <person name="Bell-Sakyi L."/>
            <person name="Cui X.M."/>
            <person name="Yuan T.T."/>
            <person name="Jiang B.G."/>
            <person name="Yang W.F."/>
            <person name="Lam T.T."/>
            <person name="Chang Q.C."/>
            <person name="Ding S.J."/>
            <person name="Wang X.J."/>
            <person name="Zhu J.G."/>
            <person name="Ruan X.D."/>
            <person name="Zhao L."/>
            <person name="Wei J.T."/>
            <person name="Ye R.Z."/>
            <person name="Que T.C."/>
            <person name="Du C.H."/>
            <person name="Zhou Y.H."/>
            <person name="Cheng J.X."/>
            <person name="Dai P.F."/>
            <person name="Guo W.B."/>
            <person name="Han X.H."/>
            <person name="Huang E.J."/>
            <person name="Li L.F."/>
            <person name="Wei W."/>
            <person name="Gao Y.C."/>
            <person name="Liu J.Z."/>
            <person name="Shao H.Z."/>
            <person name="Wang X."/>
            <person name="Wang C.C."/>
            <person name="Yang T.C."/>
            <person name="Huo Q.B."/>
            <person name="Li W."/>
            <person name="Chen H.Y."/>
            <person name="Chen S.E."/>
            <person name="Zhou L.G."/>
            <person name="Ni X.B."/>
            <person name="Tian J.H."/>
            <person name="Sheng Y."/>
            <person name="Liu T."/>
            <person name="Pan Y.S."/>
            <person name="Xia L.Y."/>
            <person name="Li J."/>
            <person name="Zhao F."/>
            <person name="Cao W.C."/>
        </authorList>
    </citation>
    <scope>NUCLEOTIDE SEQUENCE</scope>
    <source>
        <strain evidence="10">Rmic-2018</strain>
    </source>
</reference>
<dbReference type="GO" id="GO:0008270">
    <property type="term" value="F:zinc ion binding"/>
    <property type="evidence" value="ECO:0007669"/>
    <property type="project" value="UniProtKB-KW"/>
</dbReference>
<keyword evidence="11" id="KW-1185">Reference proteome</keyword>
<dbReference type="OMA" id="IHEHRHT"/>
<gene>
    <name evidence="10" type="ORF">HPB51_004817</name>
</gene>
<comment type="caution">
    <text evidence="10">The sequence shown here is derived from an EMBL/GenBank/DDBJ whole genome shotgun (WGS) entry which is preliminary data.</text>
</comment>
<evidence type="ECO:0000259" key="9">
    <source>
        <dbReference type="PROSITE" id="PS50157"/>
    </source>
</evidence>
<dbReference type="AlphaFoldDB" id="A0A9J6E668"/>
<dbReference type="SUPFAM" id="SSF57667">
    <property type="entry name" value="beta-beta-alpha zinc fingers"/>
    <property type="match status" value="2"/>
</dbReference>
<evidence type="ECO:0000256" key="1">
    <source>
        <dbReference type="ARBA" id="ARBA00004123"/>
    </source>
</evidence>
<comment type="subcellular location">
    <subcellularLocation>
        <location evidence="1">Nucleus</location>
    </subcellularLocation>
</comment>
<keyword evidence="6" id="KW-0539">Nucleus</keyword>
<dbReference type="FunFam" id="3.30.160.60:FF:000145">
    <property type="entry name" value="Zinc finger protein 574"/>
    <property type="match status" value="1"/>
</dbReference>
<evidence type="ECO:0000256" key="7">
    <source>
        <dbReference type="PROSITE-ProRule" id="PRU00042"/>
    </source>
</evidence>
<evidence type="ECO:0000256" key="8">
    <source>
        <dbReference type="SAM" id="MobiDB-lite"/>
    </source>
</evidence>
<dbReference type="EMBL" id="JABSTU010000005">
    <property type="protein sequence ID" value="KAH8029812.1"/>
    <property type="molecule type" value="Genomic_DNA"/>
</dbReference>
<feature type="domain" description="C2H2-type" evidence="9">
    <location>
        <begin position="79"/>
        <end position="106"/>
    </location>
</feature>
<evidence type="ECO:0000256" key="3">
    <source>
        <dbReference type="ARBA" id="ARBA00022737"/>
    </source>
</evidence>
<dbReference type="PANTHER" id="PTHR16515">
    <property type="entry name" value="PR DOMAIN ZINC FINGER PROTEIN"/>
    <property type="match status" value="1"/>
</dbReference>
<dbReference type="InterPro" id="IPR050331">
    <property type="entry name" value="Zinc_finger"/>
</dbReference>
<dbReference type="FunFam" id="3.30.160.60:FF:000446">
    <property type="entry name" value="Zinc finger protein"/>
    <property type="match status" value="1"/>
</dbReference>
<dbReference type="VEuPathDB" id="VectorBase:LOC119165548"/>
<feature type="domain" description="C2H2-type" evidence="9">
    <location>
        <begin position="107"/>
        <end position="130"/>
    </location>
</feature>
<feature type="domain" description="C2H2-type" evidence="9">
    <location>
        <begin position="51"/>
        <end position="78"/>
    </location>
</feature>
<evidence type="ECO:0000256" key="2">
    <source>
        <dbReference type="ARBA" id="ARBA00022723"/>
    </source>
</evidence>
<dbReference type="Gene3D" id="3.30.160.60">
    <property type="entry name" value="Classic Zinc Finger"/>
    <property type="match status" value="3"/>
</dbReference>
<protein>
    <recommendedName>
        <fullName evidence="9">C2H2-type domain-containing protein</fullName>
    </recommendedName>
</protein>
<evidence type="ECO:0000313" key="11">
    <source>
        <dbReference type="Proteomes" id="UP000821866"/>
    </source>
</evidence>
<dbReference type="SMART" id="SM00355">
    <property type="entry name" value="ZnF_C2H2"/>
    <property type="match status" value="3"/>
</dbReference>
<keyword evidence="4 7" id="KW-0863">Zinc-finger</keyword>
<dbReference type="PANTHER" id="PTHR16515:SF66">
    <property type="entry name" value="C2H2-TYPE DOMAIN-CONTAINING PROTEIN"/>
    <property type="match status" value="1"/>
</dbReference>
<proteinExistence type="predicted"/>
<evidence type="ECO:0000256" key="6">
    <source>
        <dbReference type="ARBA" id="ARBA00023242"/>
    </source>
</evidence>
<dbReference type="Proteomes" id="UP000821866">
    <property type="component" value="Chromosome 3"/>
</dbReference>